<sequence length="41" mass="4709">MYLQARLGHSSITTTMKYLHLVNDLVDDLSIEYQQQIDAIA</sequence>
<organism evidence="2 3">
    <name type="scientific">Vibrio maritimus</name>
    <dbReference type="NCBI Taxonomy" id="990268"/>
    <lineage>
        <taxon>Bacteria</taxon>
        <taxon>Pseudomonadati</taxon>
        <taxon>Pseudomonadota</taxon>
        <taxon>Gammaproteobacteria</taxon>
        <taxon>Vibrionales</taxon>
        <taxon>Vibrionaceae</taxon>
        <taxon>Vibrio</taxon>
    </lineage>
</organism>
<name>A0A090RPZ9_9VIBR</name>
<dbReference type="InterPro" id="IPR011010">
    <property type="entry name" value="DNA_brk_join_enz"/>
</dbReference>
<dbReference type="GO" id="GO:0006310">
    <property type="term" value="P:DNA recombination"/>
    <property type="evidence" value="ECO:0007669"/>
    <property type="project" value="UniProtKB-KW"/>
</dbReference>
<proteinExistence type="predicted"/>
<dbReference type="InterPro" id="IPR013762">
    <property type="entry name" value="Integrase-like_cat_sf"/>
</dbReference>
<accession>A0A090RPZ9</accession>
<protein>
    <submittedName>
        <fullName evidence="2">Mobile element protein</fullName>
    </submittedName>
</protein>
<comment type="caution">
    <text evidence="2">The sequence shown here is derived from an EMBL/GenBank/DDBJ whole genome shotgun (WGS) entry which is preliminary data.</text>
</comment>
<dbReference type="AlphaFoldDB" id="A0A090RPZ9"/>
<dbReference type="GO" id="GO:0003677">
    <property type="term" value="F:DNA binding"/>
    <property type="evidence" value="ECO:0007669"/>
    <property type="project" value="InterPro"/>
</dbReference>
<keyword evidence="3" id="KW-1185">Reference proteome</keyword>
<dbReference type="GO" id="GO:0015074">
    <property type="term" value="P:DNA integration"/>
    <property type="evidence" value="ECO:0007669"/>
    <property type="project" value="InterPro"/>
</dbReference>
<gene>
    <name evidence="2" type="ORF">JCM19235_5182</name>
</gene>
<keyword evidence="1" id="KW-0233">DNA recombination</keyword>
<dbReference type="EMBL" id="BBMR01000001">
    <property type="protein sequence ID" value="GAL16633.1"/>
    <property type="molecule type" value="Genomic_DNA"/>
</dbReference>
<evidence type="ECO:0000313" key="2">
    <source>
        <dbReference type="EMBL" id="GAL16633.1"/>
    </source>
</evidence>
<reference evidence="2 3" key="1">
    <citation type="submission" date="2014-09" db="EMBL/GenBank/DDBJ databases">
        <title>Vibrio maritimus JCM 19235. (C45) whole genome shotgun sequence.</title>
        <authorList>
            <person name="Sawabe T."/>
            <person name="Meirelles P."/>
            <person name="Nakanishi M."/>
            <person name="Sayaka M."/>
            <person name="Hattori M."/>
            <person name="Ohkuma M."/>
        </authorList>
    </citation>
    <scope>NUCLEOTIDE SEQUENCE [LARGE SCALE GENOMIC DNA]</scope>
    <source>
        <strain evidence="3">JCM19235</strain>
    </source>
</reference>
<dbReference type="Proteomes" id="UP000029228">
    <property type="component" value="Unassembled WGS sequence"/>
</dbReference>
<reference evidence="2 3" key="2">
    <citation type="submission" date="2014-09" db="EMBL/GenBank/DDBJ databases">
        <authorList>
            <consortium name="NBRP consortium"/>
            <person name="Sawabe T."/>
            <person name="Meirelles P."/>
            <person name="Nakanishi M."/>
            <person name="Sayaka M."/>
            <person name="Hattori M."/>
            <person name="Ohkuma M."/>
        </authorList>
    </citation>
    <scope>NUCLEOTIDE SEQUENCE [LARGE SCALE GENOMIC DNA]</scope>
    <source>
        <strain evidence="3">JCM19235</strain>
    </source>
</reference>
<dbReference type="Gene3D" id="1.10.443.10">
    <property type="entry name" value="Intergrase catalytic core"/>
    <property type="match status" value="1"/>
</dbReference>
<dbReference type="SUPFAM" id="SSF56349">
    <property type="entry name" value="DNA breaking-rejoining enzymes"/>
    <property type="match status" value="1"/>
</dbReference>
<evidence type="ECO:0000256" key="1">
    <source>
        <dbReference type="ARBA" id="ARBA00023172"/>
    </source>
</evidence>
<evidence type="ECO:0000313" key="3">
    <source>
        <dbReference type="Proteomes" id="UP000029228"/>
    </source>
</evidence>